<dbReference type="AlphaFoldDB" id="A0AAQ3P7A2"/>
<dbReference type="Proteomes" id="UP001374535">
    <property type="component" value="Chromosome 1"/>
</dbReference>
<evidence type="ECO:0008006" key="3">
    <source>
        <dbReference type="Google" id="ProtNLM"/>
    </source>
</evidence>
<evidence type="ECO:0000313" key="2">
    <source>
        <dbReference type="Proteomes" id="UP001374535"/>
    </source>
</evidence>
<sequence length="253" mass="29523">MFCFFPKDFILNFKTHRAPLSPDTLMKGSLCGYSNGLLLCCSNRYTTGRGFFVYDPLTKECTHIPSFLDVEEENRLYAVGFLSHTHYPKKGEEGHSSRFFWVVIVKTFLRRKYEFEVENLFFMFLFFCTIDCPEDVQAMNIMSFGCSGGNLRIGEISNNDLRVWDLTYPLVWRLVHRTNLTEDLPSRFCSNYDKHVAGFHPYDGDIVYFTPMLMGFLLPTYVQTNFLPIPGYEKSDISPFQLEFSPIPYEKNH</sequence>
<name>A0AAQ3P7A2_VIGMU</name>
<accession>A0AAQ3P7A2</accession>
<organism evidence="1 2">
    <name type="scientific">Vigna mungo</name>
    <name type="common">Black gram</name>
    <name type="synonym">Phaseolus mungo</name>
    <dbReference type="NCBI Taxonomy" id="3915"/>
    <lineage>
        <taxon>Eukaryota</taxon>
        <taxon>Viridiplantae</taxon>
        <taxon>Streptophyta</taxon>
        <taxon>Embryophyta</taxon>
        <taxon>Tracheophyta</taxon>
        <taxon>Spermatophyta</taxon>
        <taxon>Magnoliopsida</taxon>
        <taxon>eudicotyledons</taxon>
        <taxon>Gunneridae</taxon>
        <taxon>Pentapetalae</taxon>
        <taxon>rosids</taxon>
        <taxon>fabids</taxon>
        <taxon>Fabales</taxon>
        <taxon>Fabaceae</taxon>
        <taxon>Papilionoideae</taxon>
        <taxon>50 kb inversion clade</taxon>
        <taxon>NPAAA clade</taxon>
        <taxon>indigoferoid/millettioid clade</taxon>
        <taxon>Phaseoleae</taxon>
        <taxon>Vigna</taxon>
    </lineage>
</organism>
<evidence type="ECO:0000313" key="1">
    <source>
        <dbReference type="EMBL" id="WVZ22341.1"/>
    </source>
</evidence>
<dbReference type="EMBL" id="CP144700">
    <property type="protein sequence ID" value="WVZ22341.1"/>
    <property type="molecule type" value="Genomic_DNA"/>
</dbReference>
<gene>
    <name evidence="1" type="ORF">V8G54_000885</name>
</gene>
<reference evidence="1 2" key="1">
    <citation type="journal article" date="2023" name="Life. Sci Alliance">
        <title>Evolutionary insights into 3D genome organization and epigenetic landscape of Vigna mungo.</title>
        <authorList>
            <person name="Junaid A."/>
            <person name="Singh B."/>
            <person name="Bhatia S."/>
        </authorList>
    </citation>
    <scope>NUCLEOTIDE SEQUENCE [LARGE SCALE GENOMIC DNA]</scope>
    <source>
        <strain evidence="1">Urdbean</strain>
    </source>
</reference>
<proteinExistence type="predicted"/>
<keyword evidence="2" id="KW-1185">Reference proteome</keyword>
<protein>
    <recommendedName>
        <fullName evidence="3">F-box protein</fullName>
    </recommendedName>
</protein>